<reference evidence="2 3" key="1">
    <citation type="submission" date="2016-02" db="EMBL/GenBank/DDBJ databases">
        <title>Band-tailed pigeon sequencing and assembly.</title>
        <authorList>
            <person name="Soares A.E."/>
            <person name="Novak B.J."/>
            <person name="Rice E.S."/>
            <person name="O'Connell B."/>
            <person name="Chang D."/>
            <person name="Weber S."/>
            <person name="Shapiro B."/>
        </authorList>
    </citation>
    <scope>NUCLEOTIDE SEQUENCE [LARGE SCALE GENOMIC DNA]</scope>
    <source>
        <strain evidence="2">BTP2013</strain>
        <tissue evidence="2">Blood</tissue>
    </source>
</reference>
<feature type="compositionally biased region" description="Basic and acidic residues" evidence="1">
    <location>
        <begin position="14"/>
        <end position="23"/>
    </location>
</feature>
<feature type="region of interest" description="Disordered" evidence="1">
    <location>
        <begin position="1"/>
        <end position="23"/>
    </location>
</feature>
<keyword evidence="3" id="KW-1185">Reference proteome</keyword>
<accession>A0A1V4JVM9</accession>
<gene>
    <name evidence="2" type="ORF">AV530_009447</name>
</gene>
<evidence type="ECO:0000313" key="3">
    <source>
        <dbReference type="Proteomes" id="UP000190648"/>
    </source>
</evidence>
<evidence type="ECO:0000256" key="1">
    <source>
        <dbReference type="SAM" id="MobiDB-lite"/>
    </source>
</evidence>
<name>A0A1V4JVM9_PATFA</name>
<proteinExistence type="predicted"/>
<evidence type="ECO:0000313" key="2">
    <source>
        <dbReference type="EMBL" id="OPJ76266.1"/>
    </source>
</evidence>
<comment type="caution">
    <text evidence="2">The sequence shown here is derived from an EMBL/GenBank/DDBJ whole genome shotgun (WGS) entry which is preliminary data.</text>
</comment>
<organism evidence="2 3">
    <name type="scientific">Patagioenas fasciata monilis</name>
    <dbReference type="NCBI Taxonomy" id="372326"/>
    <lineage>
        <taxon>Eukaryota</taxon>
        <taxon>Metazoa</taxon>
        <taxon>Chordata</taxon>
        <taxon>Craniata</taxon>
        <taxon>Vertebrata</taxon>
        <taxon>Euteleostomi</taxon>
        <taxon>Archelosauria</taxon>
        <taxon>Archosauria</taxon>
        <taxon>Dinosauria</taxon>
        <taxon>Saurischia</taxon>
        <taxon>Theropoda</taxon>
        <taxon>Coelurosauria</taxon>
        <taxon>Aves</taxon>
        <taxon>Neognathae</taxon>
        <taxon>Neoaves</taxon>
        <taxon>Columbimorphae</taxon>
        <taxon>Columbiformes</taxon>
        <taxon>Columbidae</taxon>
        <taxon>Patagioenas</taxon>
    </lineage>
</organism>
<protein>
    <submittedName>
        <fullName evidence="2">Uncharacterized protein</fullName>
    </submittedName>
</protein>
<dbReference type="EMBL" id="LSYS01005805">
    <property type="protein sequence ID" value="OPJ76266.1"/>
    <property type="molecule type" value="Genomic_DNA"/>
</dbReference>
<sequence>MVNSNLARGSLKTLDPRLHEGDRNSYLRSREHPEISVLDKQCCFHLEQDDSIDDTSEKVLGSVAAEC</sequence>
<dbReference type="Proteomes" id="UP000190648">
    <property type="component" value="Unassembled WGS sequence"/>
</dbReference>
<dbReference type="AlphaFoldDB" id="A0A1V4JVM9"/>